<gene>
    <name evidence="2" type="ORF">LSAT_V11C500281930</name>
</gene>
<evidence type="ECO:0000313" key="3">
    <source>
        <dbReference type="Proteomes" id="UP000235145"/>
    </source>
</evidence>
<evidence type="ECO:0000256" key="1">
    <source>
        <dbReference type="SAM" id="MobiDB-lite"/>
    </source>
</evidence>
<proteinExistence type="predicted"/>
<feature type="region of interest" description="Disordered" evidence="1">
    <location>
        <begin position="91"/>
        <end position="131"/>
    </location>
</feature>
<accession>A0A9R1VP62</accession>
<comment type="caution">
    <text evidence="2">The sequence shown here is derived from an EMBL/GenBank/DDBJ whole genome shotgun (WGS) entry which is preliminary data.</text>
</comment>
<sequence length="131" mass="13941">MASGSWDSGSDLQRALLGFLFDSLLRQGVNEVDTSGMVPMLIRDMGTIALTFGWDIGVELLGYCLGCWGKPTPWDVPSTFSSGRSCCSLHAQPRGAGHDGAGTSGTHIGDTDDDSKESTEDEEGEYESSDE</sequence>
<protein>
    <submittedName>
        <fullName evidence="2">Uncharacterized protein</fullName>
    </submittedName>
</protein>
<feature type="compositionally biased region" description="Acidic residues" evidence="1">
    <location>
        <begin position="111"/>
        <end position="131"/>
    </location>
</feature>
<reference evidence="2 3" key="1">
    <citation type="journal article" date="2017" name="Nat. Commun.">
        <title>Genome assembly with in vitro proximity ligation data and whole-genome triplication in lettuce.</title>
        <authorList>
            <person name="Reyes-Chin-Wo S."/>
            <person name="Wang Z."/>
            <person name="Yang X."/>
            <person name="Kozik A."/>
            <person name="Arikit S."/>
            <person name="Song C."/>
            <person name="Xia L."/>
            <person name="Froenicke L."/>
            <person name="Lavelle D.O."/>
            <person name="Truco M.J."/>
            <person name="Xia R."/>
            <person name="Zhu S."/>
            <person name="Xu C."/>
            <person name="Xu H."/>
            <person name="Xu X."/>
            <person name="Cox K."/>
            <person name="Korf I."/>
            <person name="Meyers B.C."/>
            <person name="Michelmore R.W."/>
        </authorList>
    </citation>
    <scope>NUCLEOTIDE SEQUENCE [LARGE SCALE GENOMIC DNA]</scope>
    <source>
        <strain evidence="3">cv. Salinas</strain>
        <tissue evidence="2">Seedlings</tissue>
    </source>
</reference>
<name>A0A9R1VP62_LACSA</name>
<keyword evidence="3" id="KW-1185">Reference proteome</keyword>
<dbReference type="AlphaFoldDB" id="A0A9R1VP62"/>
<evidence type="ECO:0000313" key="2">
    <source>
        <dbReference type="EMBL" id="KAJ0208106.1"/>
    </source>
</evidence>
<organism evidence="2 3">
    <name type="scientific">Lactuca sativa</name>
    <name type="common">Garden lettuce</name>
    <dbReference type="NCBI Taxonomy" id="4236"/>
    <lineage>
        <taxon>Eukaryota</taxon>
        <taxon>Viridiplantae</taxon>
        <taxon>Streptophyta</taxon>
        <taxon>Embryophyta</taxon>
        <taxon>Tracheophyta</taxon>
        <taxon>Spermatophyta</taxon>
        <taxon>Magnoliopsida</taxon>
        <taxon>eudicotyledons</taxon>
        <taxon>Gunneridae</taxon>
        <taxon>Pentapetalae</taxon>
        <taxon>asterids</taxon>
        <taxon>campanulids</taxon>
        <taxon>Asterales</taxon>
        <taxon>Asteraceae</taxon>
        <taxon>Cichorioideae</taxon>
        <taxon>Cichorieae</taxon>
        <taxon>Lactucinae</taxon>
        <taxon>Lactuca</taxon>
    </lineage>
</organism>
<dbReference type="EMBL" id="NBSK02000005">
    <property type="protein sequence ID" value="KAJ0208106.1"/>
    <property type="molecule type" value="Genomic_DNA"/>
</dbReference>
<dbReference type="Proteomes" id="UP000235145">
    <property type="component" value="Unassembled WGS sequence"/>
</dbReference>